<accession>A0A1E5RIN4</accession>
<name>A0A1E5RIN4_HANUV</name>
<proteinExistence type="inferred from homology"/>
<comment type="caution">
    <text evidence="6">The sequence shown here is derived from an EMBL/GenBank/DDBJ whole genome shotgun (WGS) entry which is preliminary data.</text>
</comment>
<evidence type="ECO:0000256" key="3">
    <source>
        <dbReference type="ARBA" id="ARBA00023274"/>
    </source>
</evidence>
<dbReference type="GO" id="GO:0006412">
    <property type="term" value="P:translation"/>
    <property type="evidence" value="ECO:0007669"/>
    <property type="project" value="InterPro"/>
</dbReference>
<dbReference type="OrthoDB" id="10249311at2759"/>
<dbReference type="GO" id="GO:1990904">
    <property type="term" value="C:ribonucleoprotein complex"/>
    <property type="evidence" value="ECO:0007669"/>
    <property type="project" value="UniProtKB-KW"/>
</dbReference>
<dbReference type="PANTHER" id="PTHR11843">
    <property type="entry name" value="40S RIBOSOMAL PROTEIN S12"/>
    <property type="match status" value="1"/>
</dbReference>
<dbReference type="InterPro" id="IPR000530">
    <property type="entry name" value="Ribosomal_eS12"/>
</dbReference>
<dbReference type="STRING" id="29833.A0A1E5RIN4"/>
<keyword evidence="7" id="KW-1185">Reference proteome</keyword>
<evidence type="ECO:0000256" key="2">
    <source>
        <dbReference type="ARBA" id="ARBA00022980"/>
    </source>
</evidence>
<evidence type="ECO:0000313" key="6">
    <source>
        <dbReference type="EMBL" id="OEJ86762.1"/>
    </source>
</evidence>
<protein>
    <recommendedName>
        <fullName evidence="4">40S ribosomal protein S12</fullName>
    </recommendedName>
</protein>
<dbReference type="InterPro" id="IPR004038">
    <property type="entry name" value="Ribosomal_eL8/eL30/eS12/Gad45"/>
</dbReference>
<evidence type="ECO:0000313" key="7">
    <source>
        <dbReference type="Proteomes" id="UP000095358"/>
    </source>
</evidence>
<evidence type="ECO:0000256" key="4">
    <source>
        <dbReference type="RuleBase" id="RU000670"/>
    </source>
</evidence>
<evidence type="ECO:0000259" key="5">
    <source>
        <dbReference type="Pfam" id="PF01248"/>
    </source>
</evidence>
<keyword evidence="3 4" id="KW-0687">Ribonucleoprotein</keyword>
<evidence type="ECO:0000256" key="1">
    <source>
        <dbReference type="ARBA" id="ARBA00005824"/>
    </source>
</evidence>
<dbReference type="GO" id="GO:0003735">
    <property type="term" value="F:structural constituent of ribosome"/>
    <property type="evidence" value="ECO:0007669"/>
    <property type="project" value="InterPro"/>
</dbReference>
<keyword evidence="2 4" id="KW-0689">Ribosomal protein</keyword>
<dbReference type="PROSITE" id="PS01189">
    <property type="entry name" value="RIBOSOMAL_S12E"/>
    <property type="match status" value="1"/>
</dbReference>
<feature type="domain" description="Ribosomal protein eL8/eL30/eS12/Gadd45" evidence="5">
    <location>
        <begin position="24"/>
        <end position="119"/>
    </location>
</feature>
<dbReference type="SUPFAM" id="SSF55315">
    <property type="entry name" value="L30e-like"/>
    <property type="match status" value="1"/>
</dbReference>
<reference evidence="7" key="1">
    <citation type="journal article" date="2016" name="Genome Announc.">
        <title>Genome sequences of three species of Hanseniaspora isolated from spontaneous wine fermentations.</title>
        <authorList>
            <person name="Sternes P.R."/>
            <person name="Lee D."/>
            <person name="Kutyna D.R."/>
            <person name="Borneman A.R."/>
        </authorList>
    </citation>
    <scope>NUCLEOTIDE SEQUENCE [LARGE SCALE GENOMIC DNA]</scope>
    <source>
        <strain evidence="7">AWRI3580</strain>
    </source>
</reference>
<dbReference type="VEuPathDB" id="FungiDB:AWRI3580_g2612"/>
<dbReference type="EMBL" id="LPNN01000005">
    <property type="protein sequence ID" value="OEJ86762.1"/>
    <property type="molecule type" value="Genomic_DNA"/>
</dbReference>
<sequence>MSDVEQVEIEEVVAQQPVADFEEALKVVLRNALIHDGLSRGLKESVKTLAKNEAELVILVESVTEDSIKNLIKGLAKGGEEPIPIVYVSDAKQLGEWAGLSKVDREGNARKVVGASVVVIKNFGVDTPSVDVVLSKAA</sequence>
<organism evidence="6 7">
    <name type="scientific">Hanseniaspora uvarum</name>
    <name type="common">Yeast</name>
    <name type="synonym">Kloeckera apiculata</name>
    <dbReference type="NCBI Taxonomy" id="29833"/>
    <lineage>
        <taxon>Eukaryota</taxon>
        <taxon>Fungi</taxon>
        <taxon>Dikarya</taxon>
        <taxon>Ascomycota</taxon>
        <taxon>Saccharomycotina</taxon>
        <taxon>Saccharomycetes</taxon>
        <taxon>Saccharomycodales</taxon>
        <taxon>Saccharomycodaceae</taxon>
        <taxon>Hanseniaspora</taxon>
    </lineage>
</organism>
<dbReference type="GO" id="GO:0005840">
    <property type="term" value="C:ribosome"/>
    <property type="evidence" value="ECO:0007669"/>
    <property type="project" value="UniProtKB-KW"/>
</dbReference>
<dbReference type="Pfam" id="PF01248">
    <property type="entry name" value="Ribosomal_L7Ae"/>
    <property type="match status" value="1"/>
</dbReference>
<dbReference type="AlphaFoldDB" id="A0A1E5RIN4"/>
<comment type="similarity">
    <text evidence="1 4">Belongs to the eukaryotic ribosomal protein eS12 family.</text>
</comment>
<dbReference type="Gene3D" id="3.30.1330.30">
    <property type="match status" value="1"/>
</dbReference>
<dbReference type="InterPro" id="IPR029064">
    <property type="entry name" value="Ribosomal_eL30-like_sf"/>
</dbReference>
<dbReference type="FunFam" id="3.30.1330.30:FF:000019">
    <property type="entry name" value="40S ribosomal protein S12"/>
    <property type="match status" value="1"/>
</dbReference>
<dbReference type="PRINTS" id="PR00972">
    <property type="entry name" value="RIBSOMALS12E"/>
</dbReference>
<gene>
    <name evidence="6" type="ORF">AWRI3580_g2612</name>
</gene>
<dbReference type="InterPro" id="IPR047860">
    <property type="entry name" value="Ribosomal_eS12_CS"/>
</dbReference>
<dbReference type="Proteomes" id="UP000095358">
    <property type="component" value="Unassembled WGS sequence"/>
</dbReference>